<gene>
    <name evidence="2" type="ORF">GRJ2_000399700</name>
</gene>
<proteinExistence type="predicted"/>
<feature type="region of interest" description="Disordered" evidence="1">
    <location>
        <begin position="150"/>
        <end position="169"/>
    </location>
</feature>
<evidence type="ECO:0000256" key="1">
    <source>
        <dbReference type="SAM" id="MobiDB-lite"/>
    </source>
</evidence>
<reference evidence="2 3" key="1">
    <citation type="submission" date="2024-06" db="EMBL/GenBank/DDBJ databases">
        <title>The draft genome of Grus japonensis, version 3.</title>
        <authorList>
            <person name="Nabeshima K."/>
            <person name="Suzuki S."/>
            <person name="Onuma M."/>
        </authorList>
    </citation>
    <scope>NUCLEOTIDE SEQUENCE [LARGE SCALE GENOMIC DNA]</scope>
    <source>
        <strain evidence="2 3">451A</strain>
    </source>
</reference>
<keyword evidence="2" id="KW-0378">Hydrolase</keyword>
<organism evidence="2 3">
    <name type="scientific">Grus japonensis</name>
    <name type="common">Japanese crane</name>
    <name type="synonym">Red-crowned crane</name>
    <dbReference type="NCBI Taxonomy" id="30415"/>
    <lineage>
        <taxon>Eukaryota</taxon>
        <taxon>Metazoa</taxon>
        <taxon>Chordata</taxon>
        <taxon>Craniata</taxon>
        <taxon>Vertebrata</taxon>
        <taxon>Euteleostomi</taxon>
        <taxon>Archelosauria</taxon>
        <taxon>Archosauria</taxon>
        <taxon>Dinosauria</taxon>
        <taxon>Saurischia</taxon>
        <taxon>Theropoda</taxon>
        <taxon>Coelurosauria</taxon>
        <taxon>Aves</taxon>
        <taxon>Neognathae</taxon>
        <taxon>Neoaves</taxon>
        <taxon>Gruiformes</taxon>
        <taxon>Gruidae</taxon>
        <taxon>Grus</taxon>
    </lineage>
</organism>
<dbReference type="AlphaFoldDB" id="A0ABC9W155"/>
<evidence type="ECO:0000313" key="3">
    <source>
        <dbReference type="Proteomes" id="UP001623348"/>
    </source>
</evidence>
<accession>A0ABC9W155</accession>
<dbReference type="GO" id="GO:0016787">
    <property type="term" value="F:hydrolase activity"/>
    <property type="evidence" value="ECO:0007669"/>
    <property type="project" value="UniProtKB-KW"/>
</dbReference>
<keyword evidence="3" id="KW-1185">Reference proteome</keyword>
<evidence type="ECO:0000313" key="2">
    <source>
        <dbReference type="EMBL" id="GAB0179344.1"/>
    </source>
</evidence>
<feature type="region of interest" description="Disordered" evidence="1">
    <location>
        <begin position="54"/>
        <end position="99"/>
    </location>
</feature>
<dbReference type="EMBL" id="BAAFJT010000001">
    <property type="protein sequence ID" value="GAB0179344.1"/>
    <property type="molecule type" value="Genomic_DNA"/>
</dbReference>
<sequence length="169" mass="18217">MFWNFTPEQLQNPEKVIEYLKGKCCGYSKEAQLTALCWALATIYQTLLDSRQCHQGEERENRPTGTVDTPATDTAATPAPTTGTAATPTPTAAPASVTDIVATQTPMATPVPVTDTVATQTLVTGTEGEPENQPVLVSVTPIQKKKYTKKSVRLVKDDDEPGPSQKEEP</sequence>
<dbReference type="Proteomes" id="UP001623348">
    <property type="component" value="Unassembled WGS sequence"/>
</dbReference>
<name>A0ABC9W155_GRUJA</name>
<protein>
    <submittedName>
        <fullName evidence="2">Ubiquitin carboxyl-terminal hydrolase 4</fullName>
    </submittedName>
</protein>
<comment type="caution">
    <text evidence="2">The sequence shown here is derived from an EMBL/GenBank/DDBJ whole genome shotgun (WGS) entry which is preliminary data.</text>
</comment>
<feature type="compositionally biased region" description="Low complexity" evidence="1">
    <location>
        <begin position="63"/>
        <end position="98"/>
    </location>
</feature>